<gene>
    <name evidence="1" type="ORF">MAF45_07080</name>
</gene>
<dbReference type="RefSeq" id="WP_237978902.1">
    <property type="nucleotide sequence ID" value="NZ_JAKNCT010000007.1"/>
</dbReference>
<protein>
    <recommendedName>
        <fullName evidence="3">Crp/Fnr family transcriptional regulator</fullName>
    </recommendedName>
</protein>
<keyword evidence="2" id="KW-1185">Reference proteome</keyword>
<dbReference type="Gene3D" id="2.60.120.10">
    <property type="entry name" value="Jelly Rolls"/>
    <property type="match status" value="1"/>
</dbReference>
<evidence type="ECO:0000313" key="1">
    <source>
        <dbReference type="EMBL" id="MCG5031205.1"/>
    </source>
</evidence>
<organism evidence="1 2">
    <name type="scientific">Mesosutterella porci</name>
    <dbReference type="NCBI Taxonomy" id="2915351"/>
    <lineage>
        <taxon>Bacteria</taxon>
        <taxon>Pseudomonadati</taxon>
        <taxon>Pseudomonadota</taxon>
        <taxon>Betaproteobacteria</taxon>
        <taxon>Burkholderiales</taxon>
        <taxon>Sutterellaceae</taxon>
        <taxon>Mesosutterella</taxon>
    </lineage>
</organism>
<sequence length="238" mass="26846">MDKTSIPWFVPKVSPALAVIVRNLGHKVTKNRGDVLYKSDNLFERVIYVQSGIAAKAVFLPGFDTSFFVSLALPGSLIGCIDTLYANDQLSRQHWAVTGCELLTVPRELLLKLADHDGRWHRELAGYNAGCNFADRLGLMVSRAGESERRLGVFLVAFFLRSSGAAVQELYDDKKEWIALPDLPPRRLIAQIIGCEVSKVDEILLLWIRGGIFKKIHRSLLIRREKLLENLQWLSQFA</sequence>
<dbReference type="InterPro" id="IPR018490">
    <property type="entry name" value="cNMP-bd_dom_sf"/>
</dbReference>
<dbReference type="InterPro" id="IPR014710">
    <property type="entry name" value="RmlC-like_jellyroll"/>
</dbReference>
<dbReference type="EMBL" id="JAKNCT010000007">
    <property type="protein sequence ID" value="MCG5031205.1"/>
    <property type="molecule type" value="Genomic_DNA"/>
</dbReference>
<evidence type="ECO:0000313" key="2">
    <source>
        <dbReference type="Proteomes" id="UP001297600"/>
    </source>
</evidence>
<dbReference type="SUPFAM" id="SSF51206">
    <property type="entry name" value="cAMP-binding domain-like"/>
    <property type="match status" value="1"/>
</dbReference>
<dbReference type="Proteomes" id="UP001297600">
    <property type="component" value="Unassembled WGS sequence"/>
</dbReference>
<proteinExistence type="predicted"/>
<name>A0ABS9MRH9_9BURK</name>
<reference evidence="1 2" key="1">
    <citation type="submission" date="2022-02" db="EMBL/GenBank/DDBJ databases">
        <title>Mesosutterella porci, a novel member of the family Sutterellaceae from pig feces.</title>
        <authorList>
            <person name="Wylensek D."/>
            <person name="Clavel T."/>
        </authorList>
    </citation>
    <scope>NUCLEOTIDE SEQUENCE [LARGE SCALE GENOMIC DNA]</scope>
    <source>
        <strain evidence="2">oilRF-744-wt-GAM-9</strain>
    </source>
</reference>
<comment type="caution">
    <text evidence="1">The sequence shown here is derived from an EMBL/GenBank/DDBJ whole genome shotgun (WGS) entry which is preliminary data.</text>
</comment>
<accession>A0ABS9MRH9</accession>
<evidence type="ECO:0008006" key="3">
    <source>
        <dbReference type="Google" id="ProtNLM"/>
    </source>
</evidence>